<dbReference type="Proteomes" id="UP000014244">
    <property type="component" value="Unassembled WGS sequence"/>
</dbReference>
<evidence type="ECO:0000259" key="2">
    <source>
        <dbReference type="PROSITE" id="PS51165"/>
    </source>
</evidence>
<dbReference type="CDD" id="cd11716">
    <property type="entry name" value="THUMP_ThiI"/>
    <property type="match status" value="1"/>
</dbReference>
<dbReference type="GO" id="GO:0052837">
    <property type="term" value="P:thiazole biosynthetic process"/>
    <property type="evidence" value="ECO:0007669"/>
    <property type="project" value="TreeGrafter"/>
</dbReference>
<keyword evidence="1" id="KW-0694">RNA-binding</keyword>
<dbReference type="GO" id="GO:0005829">
    <property type="term" value="C:cytosol"/>
    <property type="evidence" value="ECO:0007669"/>
    <property type="project" value="TreeGrafter"/>
</dbReference>
<dbReference type="InterPro" id="IPR054173">
    <property type="entry name" value="ThiI_fer"/>
</dbReference>
<proteinExistence type="predicted"/>
<dbReference type="GO" id="GO:0003723">
    <property type="term" value="F:RNA binding"/>
    <property type="evidence" value="ECO:0007669"/>
    <property type="project" value="UniProtKB-UniRule"/>
</dbReference>
<dbReference type="Pfam" id="PF02926">
    <property type="entry name" value="THUMP"/>
    <property type="match status" value="1"/>
</dbReference>
<dbReference type="PANTHER" id="PTHR43209">
    <property type="entry name" value="TRNA SULFURTRANSFERASE"/>
    <property type="match status" value="1"/>
</dbReference>
<dbReference type="InterPro" id="IPR004114">
    <property type="entry name" value="THUMP_dom"/>
</dbReference>
<feature type="domain" description="THUMP" evidence="2">
    <location>
        <begin position="60"/>
        <end position="142"/>
    </location>
</feature>
<dbReference type="AlphaFoldDB" id="A0A829H642"/>
<dbReference type="GO" id="GO:0002937">
    <property type="term" value="P:tRNA 4-thiouridine biosynthesis"/>
    <property type="evidence" value="ECO:0007669"/>
    <property type="project" value="TreeGrafter"/>
</dbReference>
<dbReference type="InterPro" id="IPR050102">
    <property type="entry name" value="tRNA_sulfurtransferase_ThiI"/>
</dbReference>
<name>A0A829H642_LACPA</name>
<evidence type="ECO:0000313" key="4">
    <source>
        <dbReference type="Proteomes" id="UP000014244"/>
    </source>
</evidence>
<dbReference type="InterPro" id="IPR049962">
    <property type="entry name" value="THUMP_ThiI"/>
</dbReference>
<evidence type="ECO:0000313" key="3">
    <source>
        <dbReference type="EMBL" id="EPC72797.1"/>
    </source>
</evidence>
<protein>
    <submittedName>
        <fullName evidence="3">Thiamine biosynthesis protein ThiI</fullName>
    </submittedName>
</protein>
<comment type="caution">
    <text evidence="3">The sequence shown here is derived from an EMBL/GenBank/DDBJ whole genome shotgun (WGS) entry which is preliminary data.</text>
</comment>
<organism evidence="3 4">
    <name type="scientific">Lacticaseibacillus paracasei subsp. paracasei Lpp41</name>
    <dbReference type="NCBI Taxonomy" id="1256208"/>
    <lineage>
        <taxon>Bacteria</taxon>
        <taxon>Bacillati</taxon>
        <taxon>Bacillota</taxon>
        <taxon>Bacilli</taxon>
        <taxon>Lactobacillales</taxon>
        <taxon>Lactobacillaceae</taxon>
        <taxon>Lacticaseibacillus</taxon>
    </lineage>
</organism>
<evidence type="ECO:0000256" key="1">
    <source>
        <dbReference type="PROSITE-ProRule" id="PRU00529"/>
    </source>
</evidence>
<accession>A0A829H642</accession>
<dbReference type="EMBL" id="ANKE01000400">
    <property type="protein sequence ID" value="EPC72797.1"/>
    <property type="molecule type" value="Genomic_DNA"/>
</dbReference>
<gene>
    <name evidence="3" type="ORF">Lpp41_08559</name>
</gene>
<reference evidence="3 4" key="1">
    <citation type="journal article" date="2013" name="PLoS ONE">
        <title>Lactobacillus paracasei comparative genomics: towards species pan-genome definition and exploitation of diversity.</title>
        <authorList>
            <person name="Smokvina T."/>
            <person name="Wels M."/>
            <person name="Polka J."/>
            <person name="Chervaux C."/>
            <person name="Brisse S."/>
            <person name="Boekhorst J."/>
            <person name="van Hylckama Vlieg J.E."/>
            <person name="Siezen R.J."/>
        </authorList>
    </citation>
    <scope>NUCLEOTIDE SEQUENCE [LARGE SCALE GENOMIC DNA]</scope>
    <source>
        <strain evidence="3 4">Lpp41</strain>
    </source>
</reference>
<sequence>MQYSEIMVRYGELSTKGKNRQAFIGRLNGNVTRALHEFPKLTIRPKRDRMHIELNGEPSDQVMARLSQVFGIQNFSPSIAVEKDMDKVHAVALQLMNETAPKGISYKVNTRRSDHDFALDTNAMNLDLGDYLTDKRPDLVVK</sequence>
<dbReference type="SUPFAM" id="SSF143437">
    <property type="entry name" value="THUMP domain-like"/>
    <property type="match status" value="1"/>
</dbReference>
<dbReference type="Gene3D" id="3.30.2130.30">
    <property type="match status" value="1"/>
</dbReference>
<dbReference type="Pfam" id="PF22025">
    <property type="entry name" value="ThiI_fer"/>
    <property type="match status" value="1"/>
</dbReference>
<feature type="non-terminal residue" evidence="3">
    <location>
        <position position="142"/>
    </location>
</feature>
<dbReference type="PANTHER" id="PTHR43209:SF1">
    <property type="entry name" value="TRNA SULFURTRANSFERASE"/>
    <property type="match status" value="1"/>
</dbReference>
<dbReference type="PROSITE" id="PS51165">
    <property type="entry name" value="THUMP"/>
    <property type="match status" value="1"/>
</dbReference>